<dbReference type="PRINTS" id="PR00756">
    <property type="entry name" value="ALADIPTASE"/>
</dbReference>
<feature type="site" description="Transition state stabilizer" evidence="10">
    <location>
        <position position="430"/>
    </location>
</feature>
<dbReference type="InterPro" id="IPR050344">
    <property type="entry name" value="Peptidase_M1_aminopeptidases"/>
</dbReference>
<dbReference type="GO" id="GO:0005615">
    <property type="term" value="C:extracellular space"/>
    <property type="evidence" value="ECO:0007669"/>
    <property type="project" value="TreeGrafter"/>
</dbReference>
<dbReference type="InterPro" id="IPR001930">
    <property type="entry name" value="Peptidase_M1"/>
</dbReference>
<evidence type="ECO:0000259" key="13">
    <source>
        <dbReference type="Pfam" id="PF11838"/>
    </source>
</evidence>
<dbReference type="SUPFAM" id="SSF55486">
    <property type="entry name" value="Metalloproteases ('zincins'), catalytic domain"/>
    <property type="match status" value="1"/>
</dbReference>
<dbReference type="Pfam" id="PF17900">
    <property type="entry name" value="Peptidase_M1_N"/>
    <property type="match status" value="1"/>
</dbReference>
<comment type="similarity">
    <text evidence="1 11">Belongs to the peptidase M1 family.</text>
</comment>
<dbReference type="CDD" id="cd09601">
    <property type="entry name" value="M1_APN-Q_like"/>
    <property type="match status" value="1"/>
</dbReference>
<evidence type="ECO:0000313" key="15">
    <source>
        <dbReference type="EMBL" id="CAD9819980.1"/>
    </source>
</evidence>
<organism evidence="15">
    <name type="scientific">Attheya septentrionalis</name>
    <dbReference type="NCBI Taxonomy" id="420275"/>
    <lineage>
        <taxon>Eukaryota</taxon>
        <taxon>Sar</taxon>
        <taxon>Stramenopiles</taxon>
        <taxon>Ochrophyta</taxon>
        <taxon>Bacillariophyta</taxon>
        <taxon>Coscinodiscophyceae</taxon>
        <taxon>Chaetocerotophycidae</taxon>
        <taxon>Chaetocerotales</taxon>
        <taxon>Attheyaceae</taxon>
        <taxon>Attheya</taxon>
    </lineage>
</organism>
<proteinExistence type="inferred from homology"/>
<keyword evidence="4 9" id="KW-0479">Metal-binding</keyword>
<evidence type="ECO:0000256" key="8">
    <source>
        <dbReference type="PIRSR" id="PIRSR634016-1"/>
    </source>
</evidence>
<dbReference type="GO" id="GO:0005737">
    <property type="term" value="C:cytoplasm"/>
    <property type="evidence" value="ECO:0007669"/>
    <property type="project" value="TreeGrafter"/>
</dbReference>
<dbReference type="InterPro" id="IPR014782">
    <property type="entry name" value="Peptidase_M1_dom"/>
</dbReference>
<evidence type="ECO:0000256" key="4">
    <source>
        <dbReference type="ARBA" id="ARBA00022723"/>
    </source>
</evidence>
<dbReference type="Gene3D" id="2.60.40.1910">
    <property type="match status" value="1"/>
</dbReference>
<dbReference type="GO" id="GO:0042277">
    <property type="term" value="F:peptide binding"/>
    <property type="evidence" value="ECO:0007669"/>
    <property type="project" value="TreeGrafter"/>
</dbReference>
<dbReference type="Gene3D" id="1.25.50.20">
    <property type="match status" value="1"/>
</dbReference>
<dbReference type="InterPro" id="IPR024571">
    <property type="entry name" value="ERAP1-like_C_dom"/>
</dbReference>
<evidence type="ECO:0000256" key="11">
    <source>
        <dbReference type="RuleBase" id="RU364040"/>
    </source>
</evidence>
<dbReference type="PANTHER" id="PTHR11533:SF174">
    <property type="entry name" value="PUROMYCIN-SENSITIVE AMINOPEPTIDASE-RELATED"/>
    <property type="match status" value="1"/>
</dbReference>
<feature type="binding site" evidence="9">
    <location>
        <position position="344"/>
    </location>
    <ligand>
        <name>Zn(2+)</name>
        <dbReference type="ChEBI" id="CHEBI:29105"/>
        <note>catalytic</note>
    </ligand>
</feature>
<evidence type="ECO:0000256" key="9">
    <source>
        <dbReference type="PIRSR" id="PIRSR634016-3"/>
    </source>
</evidence>
<keyword evidence="6 9" id="KW-0862">Zinc</keyword>
<dbReference type="GO" id="GO:0016020">
    <property type="term" value="C:membrane"/>
    <property type="evidence" value="ECO:0007669"/>
    <property type="project" value="TreeGrafter"/>
</dbReference>
<sequence>MTKEVQDARLDRAFTPKHYDLAYQTIDLVRHTFQGTVQIHLEPNNHAGKQHKPGKSITLHALELNLLSATLVKQGKNDDATSISSKAVEFRYVKASQTCEIVFENDIVSSSPTMESSSKEEGYEYCLTIDFMGILNNDMRGLYRSMYKGLDGTMRTMATTQFEATDARRAFPCFDEPALKATFSLQVTMPRGLECISNTPIVSQHTYTTTNNSNDGPALLVTTTTFGKTPLMSTYLLALVIGEFDVITTTSETTKIQTSVYTVPGKAHQGQFCLDVATKCLDLYAQLFDVPYPLTKSDLLAIPDFAAGAMENWGCVTYREAKILVKEGSTSETMKRGIARTVCHELAHQWFGNLVTMDFWTQLWLNEGFARFMEFVGIDTLFPEWDAWTEFVQSVYGLALSLDSMKSSHPIEVEVRHPDEISEIFDAISYAKGASVIRMLSTYIGFETFLEGMKIYLKRHAYGNAVTEDLWAALEEASGAPVAALARPWTSQTGFPILKLPTSGGVIEAPRFLASGPLSGIHDETEQGVWPTPVTALVEGEEGVQGPWVVNGPAGDESAALLEKINEWSLAGKWFKLNASQTGFFRVSYTPKQWEKLKGCISPSGPLSATDRLGLISDSFAAGRAGYTSIVDSLKLVQDFGSHDTAEYAVWQELSENLSNLSSLYRSESFYGSFQKYLRSVYTNQLTKLGWEAATGESQRTGTLRGTVIQMLCVAGHSDVCKEAFSRFKLFVESPEQNPIPGDLRSIVYRAAMRQDEAYVFDKLKELYEASSFPEEQRNCLTVMASVKDMKRHAEMIDYVLFSGKVRLQDVAFPLNALASTTDMGGKTCWNLMRDDFDRLSQKFEGGPVWGALVGLSCRGLCTHEDAVEVEKFYNDPAHPCGSATRRLMQGLEAVRTKADRLERDRAGVAAFLAAGFA</sequence>
<evidence type="ECO:0000256" key="7">
    <source>
        <dbReference type="ARBA" id="ARBA00023049"/>
    </source>
</evidence>
<evidence type="ECO:0000256" key="10">
    <source>
        <dbReference type="PIRSR" id="PIRSR634016-4"/>
    </source>
</evidence>
<accession>A0A7S2UHQ9</accession>
<dbReference type="InterPro" id="IPR042097">
    <property type="entry name" value="Aminopeptidase_N-like_N_sf"/>
</dbReference>
<gene>
    <name evidence="15" type="ORF">ASEP1449_LOCUS11813</name>
</gene>
<feature type="binding site" evidence="9">
    <location>
        <position position="367"/>
    </location>
    <ligand>
        <name>Zn(2+)</name>
        <dbReference type="ChEBI" id="CHEBI:29105"/>
        <note>catalytic</note>
    </ligand>
</feature>
<evidence type="ECO:0000256" key="2">
    <source>
        <dbReference type="ARBA" id="ARBA00022438"/>
    </source>
</evidence>
<feature type="domain" description="ERAP1-like C-terminal" evidence="13">
    <location>
        <begin position="574"/>
        <end position="896"/>
    </location>
</feature>
<comment type="cofactor">
    <cofactor evidence="9 11">
        <name>Zn(2+)</name>
        <dbReference type="ChEBI" id="CHEBI:29105"/>
    </cofactor>
    <text evidence="9 11">Binds 1 zinc ion per subunit.</text>
</comment>
<keyword evidence="3 11" id="KW-0645">Protease</keyword>
<dbReference type="GO" id="GO:0070006">
    <property type="term" value="F:metalloaminopeptidase activity"/>
    <property type="evidence" value="ECO:0007669"/>
    <property type="project" value="TreeGrafter"/>
</dbReference>
<dbReference type="Pfam" id="PF11838">
    <property type="entry name" value="ERAP1_C"/>
    <property type="match status" value="1"/>
</dbReference>
<feature type="binding site" evidence="9">
    <location>
        <position position="348"/>
    </location>
    <ligand>
        <name>Zn(2+)</name>
        <dbReference type="ChEBI" id="CHEBI:29105"/>
        <note>catalytic</note>
    </ligand>
</feature>
<dbReference type="EMBL" id="HBHQ01017665">
    <property type="protein sequence ID" value="CAD9819980.1"/>
    <property type="molecule type" value="Transcribed_RNA"/>
</dbReference>
<dbReference type="InterPro" id="IPR027268">
    <property type="entry name" value="Peptidase_M4/M1_CTD_sf"/>
</dbReference>
<dbReference type="AlphaFoldDB" id="A0A7S2UHQ9"/>
<evidence type="ECO:0000259" key="12">
    <source>
        <dbReference type="Pfam" id="PF01433"/>
    </source>
</evidence>
<evidence type="ECO:0000259" key="14">
    <source>
        <dbReference type="Pfam" id="PF17900"/>
    </source>
</evidence>
<keyword evidence="2 11" id="KW-0031">Aminopeptidase</keyword>
<feature type="domain" description="Aminopeptidase N-like N-terminal" evidence="14">
    <location>
        <begin position="16"/>
        <end position="236"/>
    </location>
</feature>
<dbReference type="EC" id="3.4.11.-" evidence="11"/>
<dbReference type="InterPro" id="IPR045357">
    <property type="entry name" value="Aminopeptidase_N-like_N"/>
</dbReference>
<evidence type="ECO:0000256" key="6">
    <source>
        <dbReference type="ARBA" id="ARBA00022833"/>
    </source>
</evidence>
<dbReference type="FunFam" id="1.10.390.10:FF:000001">
    <property type="entry name" value="Aminopeptidase"/>
    <property type="match status" value="1"/>
</dbReference>
<dbReference type="GO" id="GO:0006508">
    <property type="term" value="P:proteolysis"/>
    <property type="evidence" value="ECO:0007669"/>
    <property type="project" value="UniProtKB-KW"/>
</dbReference>
<dbReference type="GO" id="GO:0008270">
    <property type="term" value="F:zinc ion binding"/>
    <property type="evidence" value="ECO:0007669"/>
    <property type="project" value="UniProtKB-UniRule"/>
</dbReference>
<dbReference type="SUPFAM" id="SSF63737">
    <property type="entry name" value="Leukotriene A4 hydrolase N-terminal domain"/>
    <property type="match status" value="1"/>
</dbReference>
<dbReference type="GO" id="GO:0043171">
    <property type="term" value="P:peptide catabolic process"/>
    <property type="evidence" value="ECO:0007669"/>
    <property type="project" value="TreeGrafter"/>
</dbReference>
<evidence type="ECO:0000256" key="5">
    <source>
        <dbReference type="ARBA" id="ARBA00022801"/>
    </source>
</evidence>
<protein>
    <recommendedName>
        <fullName evidence="11">Aminopeptidase</fullName>
        <ecNumber evidence="11">3.4.11.-</ecNumber>
    </recommendedName>
</protein>
<feature type="active site" description="Proton acceptor" evidence="8">
    <location>
        <position position="345"/>
    </location>
</feature>
<evidence type="ECO:0000256" key="3">
    <source>
        <dbReference type="ARBA" id="ARBA00022670"/>
    </source>
</evidence>
<dbReference type="Gene3D" id="2.60.40.1730">
    <property type="entry name" value="tricorn interacting facor f3 domain"/>
    <property type="match status" value="1"/>
</dbReference>
<evidence type="ECO:0000256" key="1">
    <source>
        <dbReference type="ARBA" id="ARBA00010136"/>
    </source>
</evidence>
<feature type="domain" description="Peptidase M1 membrane alanine aminopeptidase" evidence="12">
    <location>
        <begin position="273"/>
        <end position="489"/>
    </location>
</feature>
<reference evidence="15" key="1">
    <citation type="submission" date="2021-01" db="EMBL/GenBank/DDBJ databases">
        <authorList>
            <person name="Corre E."/>
            <person name="Pelletier E."/>
            <person name="Niang G."/>
            <person name="Scheremetjew M."/>
            <person name="Finn R."/>
            <person name="Kale V."/>
            <person name="Holt S."/>
            <person name="Cochrane G."/>
            <person name="Meng A."/>
            <person name="Brown T."/>
            <person name="Cohen L."/>
        </authorList>
    </citation>
    <scope>NUCLEOTIDE SEQUENCE</scope>
    <source>
        <strain evidence="15">CCMP2084</strain>
    </source>
</reference>
<name>A0A7S2UHQ9_9STRA</name>
<keyword evidence="7 11" id="KW-0482">Metalloprotease</keyword>
<dbReference type="PANTHER" id="PTHR11533">
    <property type="entry name" value="PROTEASE M1 ZINC METALLOPROTEASE"/>
    <property type="match status" value="1"/>
</dbReference>
<dbReference type="InterPro" id="IPR034016">
    <property type="entry name" value="M1_APN-typ"/>
</dbReference>
<keyword evidence="5 11" id="KW-0378">Hydrolase</keyword>
<dbReference type="Gene3D" id="1.10.390.10">
    <property type="entry name" value="Neutral Protease Domain 2"/>
    <property type="match status" value="1"/>
</dbReference>
<dbReference type="Pfam" id="PF01433">
    <property type="entry name" value="Peptidase_M1"/>
    <property type="match status" value="1"/>
</dbReference>